<comment type="caution">
    <text evidence="13">The sequence shown here is derived from an EMBL/GenBank/DDBJ whole genome shotgun (WGS) entry which is preliminary data.</text>
</comment>
<organism evidence="13 14">
    <name type="scientific">Artemia franciscana</name>
    <name type="common">Brine shrimp</name>
    <name type="synonym">Artemia sanfranciscana</name>
    <dbReference type="NCBI Taxonomy" id="6661"/>
    <lineage>
        <taxon>Eukaryota</taxon>
        <taxon>Metazoa</taxon>
        <taxon>Ecdysozoa</taxon>
        <taxon>Arthropoda</taxon>
        <taxon>Crustacea</taxon>
        <taxon>Branchiopoda</taxon>
        <taxon>Anostraca</taxon>
        <taxon>Artemiidae</taxon>
        <taxon>Artemia</taxon>
    </lineage>
</organism>
<dbReference type="GO" id="GO:0000978">
    <property type="term" value="F:RNA polymerase II cis-regulatory region sequence-specific DNA binding"/>
    <property type="evidence" value="ECO:0007669"/>
    <property type="project" value="TreeGrafter"/>
</dbReference>
<evidence type="ECO:0000256" key="2">
    <source>
        <dbReference type="ARBA" id="ARBA00006991"/>
    </source>
</evidence>
<gene>
    <name evidence="13" type="ORF">QYM36_014282</name>
</gene>
<evidence type="ECO:0000313" key="14">
    <source>
        <dbReference type="Proteomes" id="UP001187531"/>
    </source>
</evidence>
<keyword evidence="5 11" id="KW-0863">Zinc-finger</keyword>
<keyword evidence="10" id="KW-0539">Nucleus</keyword>
<dbReference type="SUPFAM" id="SSF57667">
    <property type="entry name" value="beta-beta-alpha zinc fingers"/>
    <property type="match status" value="3"/>
</dbReference>
<dbReference type="PROSITE" id="PS50157">
    <property type="entry name" value="ZINC_FINGER_C2H2_2"/>
    <property type="match status" value="6"/>
</dbReference>
<evidence type="ECO:0000256" key="11">
    <source>
        <dbReference type="PROSITE-ProRule" id="PRU00042"/>
    </source>
</evidence>
<feature type="domain" description="C2H2-type" evidence="12">
    <location>
        <begin position="218"/>
        <end position="245"/>
    </location>
</feature>
<dbReference type="GO" id="GO:0005634">
    <property type="term" value="C:nucleus"/>
    <property type="evidence" value="ECO:0007669"/>
    <property type="project" value="UniProtKB-SubCell"/>
</dbReference>
<proteinExistence type="inferred from homology"/>
<dbReference type="AlphaFoldDB" id="A0AA88L5F8"/>
<keyword evidence="8" id="KW-0238">DNA-binding</keyword>
<feature type="domain" description="C2H2-type" evidence="12">
    <location>
        <begin position="162"/>
        <end position="189"/>
    </location>
</feature>
<comment type="similarity">
    <text evidence="2">Belongs to the krueppel C2H2-type zinc-finger protein family.</text>
</comment>
<sequence length="298" mass="34366">MAEQFITSESSVVKQEVKEEAIEGTVYISTANHEDTYNDKDIPSDDNVYLTVQPKIEFYFPQIDSTTVKNEGVSRVECCSGSDVGPELDPFDGDKEPVDTFTFVLGFENRSLTKNSYLDQNLHRRSLHILEKPYECEICQKNFSRRAHLNLHQRTHTGDKPHQCELCKKNFSNPSGLRVHRRIHTGDKPYQCEECKKSFSDRSAFNVHKKIHTGERPYQCTTCQKSFYTSSSLTRHNTLHSGVKPYQCEVCKESFSERGSLTRHKKIHTGDKPYQCEVCKKGFFQSSNLTQHRKVHTK</sequence>
<dbReference type="GO" id="GO:0008270">
    <property type="term" value="F:zinc ion binding"/>
    <property type="evidence" value="ECO:0007669"/>
    <property type="project" value="UniProtKB-KW"/>
</dbReference>
<dbReference type="Gene3D" id="3.30.160.60">
    <property type="entry name" value="Classic Zinc Finger"/>
    <property type="match status" value="6"/>
</dbReference>
<dbReference type="PANTHER" id="PTHR24393:SF15">
    <property type="entry name" value="IP01243P-RELATED"/>
    <property type="match status" value="1"/>
</dbReference>
<dbReference type="Pfam" id="PF00096">
    <property type="entry name" value="zf-C2H2"/>
    <property type="match status" value="6"/>
</dbReference>
<keyword evidence="6" id="KW-0862">Zinc</keyword>
<feature type="domain" description="C2H2-type" evidence="12">
    <location>
        <begin position="134"/>
        <end position="161"/>
    </location>
</feature>
<dbReference type="Proteomes" id="UP001187531">
    <property type="component" value="Unassembled WGS sequence"/>
</dbReference>
<evidence type="ECO:0000256" key="8">
    <source>
        <dbReference type="ARBA" id="ARBA00023125"/>
    </source>
</evidence>
<protein>
    <recommendedName>
        <fullName evidence="12">C2H2-type domain-containing protein</fullName>
    </recommendedName>
</protein>
<feature type="domain" description="C2H2-type" evidence="12">
    <location>
        <begin position="190"/>
        <end position="217"/>
    </location>
</feature>
<dbReference type="FunFam" id="3.30.160.60:FF:000045">
    <property type="entry name" value="ZFP69 zinc finger protein B"/>
    <property type="match status" value="1"/>
</dbReference>
<dbReference type="FunFam" id="3.30.160.60:FF:000264">
    <property type="entry name" value="Zinc finger protein 236"/>
    <property type="match status" value="1"/>
</dbReference>
<feature type="domain" description="C2H2-type" evidence="12">
    <location>
        <begin position="246"/>
        <end position="273"/>
    </location>
</feature>
<evidence type="ECO:0000256" key="10">
    <source>
        <dbReference type="ARBA" id="ARBA00023242"/>
    </source>
</evidence>
<evidence type="ECO:0000259" key="12">
    <source>
        <dbReference type="PROSITE" id="PS50157"/>
    </source>
</evidence>
<evidence type="ECO:0000256" key="6">
    <source>
        <dbReference type="ARBA" id="ARBA00022833"/>
    </source>
</evidence>
<dbReference type="FunFam" id="3.30.160.60:FF:002343">
    <property type="entry name" value="Zinc finger protein 33A"/>
    <property type="match status" value="1"/>
</dbReference>
<evidence type="ECO:0000256" key="5">
    <source>
        <dbReference type="ARBA" id="ARBA00022771"/>
    </source>
</evidence>
<feature type="domain" description="C2H2-type" evidence="12">
    <location>
        <begin position="274"/>
        <end position="298"/>
    </location>
</feature>
<evidence type="ECO:0000256" key="7">
    <source>
        <dbReference type="ARBA" id="ARBA00023015"/>
    </source>
</evidence>
<keyword evidence="3" id="KW-0479">Metal-binding</keyword>
<dbReference type="GO" id="GO:0003682">
    <property type="term" value="F:chromatin binding"/>
    <property type="evidence" value="ECO:0007669"/>
    <property type="project" value="UniProtKB-ARBA"/>
</dbReference>
<evidence type="ECO:0000256" key="1">
    <source>
        <dbReference type="ARBA" id="ARBA00004123"/>
    </source>
</evidence>
<evidence type="ECO:0000256" key="9">
    <source>
        <dbReference type="ARBA" id="ARBA00023163"/>
    </source>
</evidence>
<dbReference type="FunFam" id="3.30.160.60:FF:000557">
    <property type="entry name" value="zinc finger and SCAN domain-containing protein 29"/>
    <property type="match status" value="1"/>
</dbReference>
<dbReference type="InterPro" id="IPR013087">
    <property type="entry name" value="Znf_C2H2_type"/>
</dbReference>
<evidence type="ECO:0000256" key="4">
    <source>
        <dbReference type="ARBA" id="ARBA00022737"/>
    </source>
</evidence>
<keyword evidence="7" id="KW-0805">Transcription regulation</keyword>
<evidence type="ECO:0000313" key="13">
    <source>
        <dbReference type="EMBL" id="KAK2708630.1"/>
    </source>
</evidence>
<dbReference type="SMART" id="SM00355">
    <property type="entry name" value="ZnF_C2H2"/>
    <property type="match status" value="6"/>
</dbReference>
<dbReference type="GO" id="GO:0001228">
    <property type="term" value="F:DNA-binding transcription activator activity, RNA polymerase II-specific"/>
    <property type="evidence" value="ECO:0007669"/>
    <property type="project" value="TreeGrafter"/>
</dbReference>
<keyword evidence="9" id="KW-0804">Transcription</keyword>
<keyword evidence="4" id="KW-0677">Repeat</keyword>
<dbReference type="PANTHER" id="PTHR24393">
    <property type="entry name" value="ZINC FINGER PROTEIN"/>
    <property type="match status" value="1"/>
</dbReference>
<dbReference type="InterPro" id="IPR036236">
    <property type="entry name" value="Znf_C2H2_sf"/>
</dbReference>
<accession>A0AA88L5F8</accession>
<dbReference type="PROSITE" id="PS00028">
    <property type="entry name" value="ZINC_FINGER_C2H2_1"/>
    <property type="match status" value="6"/>
</dbReference>
<evidence type="ECO:0000256" key="3">
    <source>
        <dbReference type="ARBA" id="ARBA00022723"/>
    </source>
</evidence>
<reference evidence="13" key="1">
    <citation type="submission" date="2023-07" db="EMBL/GenBank/DDBJ databases">
        <title>Chromosome-level genome assembly of Artemia franciscana.</title>
        <authorList>
            <person name="Jo E."/>
        </authorList>
    </citation>
    <scope>NUCLEOTIDE SEQUENCE</scope>
    <source>
        <tissue evidence="13">Whole body</tissue>
    </source>
</reference>
<keyword evidence="14" id="KW-1185">Reference proteome</keyword>
<dbReference type="FunFam" id="3.30.160.60:FF:001963">
    <property type="entry name" value="Replication initiator 1"/>
    <property type="match status" value="1"/>
</dbReference>
<comment type="subcellular location">
    <subcellularLocation>
        <location evidence="1">Nucleus</location>
    </subcellularLocation>
</comment>
<name>A0AA88L5F8_ARTSF</name>
<dbReference type="EMBL" id="JAVRJZ010000018">
    <property type="protein sequence ID" value="KAK2708630.1"/>
    <property type="molecule type" value="Genomic_DNA"/>
</dbReference>
<dbReference type="FunFam" id="3.30.160.60:FF:000690">
    <property type="entry name" value="Zinc finger protein 354C"/>
    <property type="match status" value="1"/>
</dbReference>